<keyword evidence="1" id="KW-0732">Signal</keyword>
<accession>A0A9W9T6U5</accession>
<feature type="chain" id="PRO_5040852644" evidence="1">
    <location>
        <begin position="30"/>
        <end position="361"/>
    </location>
</feature>
<dbReference type="Proteomes" id="UP001150904">
    <property type="component" value="Unassembled WGS sequence"/>
</dbReference>
<organism evidence="2 3">
    <name type="scientific">Penicillium cinerascens</name>
    <dbReference type="NCBI Taxonomy" id="70096"/>
    <lineage>
        <taxon>Eukaryota</taxon>
        <taxon>Fungi</taxon>
        <taxon>Dikarya</taxon>
        <taxon>Ascomycota</taxon>
        <taxon>Pezizomycotina</taxon>
        <taxon>Eurotiomycetes</taxon>
        <taxon>Eurotiomycetidae</taxon>
        <taxon>Eurotiales</taxon>
        <taxon>Aspergillaceae</taxon>
        <taxon>Penicillium</taxon>
    </lineage>
</organism>
<proteinExistence type="predicted"/>
<comment type="caution">
    <text evidence="2">The sequence shown here is derived from an EMBL/GenBank/DDBJ whole genome shotgun (WGS) entry which is preliminary data.</text>
</comment>
<evidence type="ECO:0000313" key="3">
    <source>
        <dbReference type="Proteomes" id="UP001150904"/>
    </source>
</evidence>
<reference evidence="2" key="2">
    <citation type="journal article" date="2023" name="IMA Fungus">
        <title>Comparative genomic study of the Penicillium genus elucidates a diverse pangenome and 15 lateral gene transfer events.</title>
        <authorList>
            <person name="Petersen C."/>
            <person name="Sorensen T."/>
            <person name="Nielsen M.R."/>
            <person name="Sondergaard T.E."/>
            <person name="Sorensen J.L."/>
            <person name="Fitzpatrick D.A."/>
            <person name="Frisvad J.C."/>
            <person name="Nielsen K.L."/>
        </authorList>
    </citation>
    <scope>NUCLEOTIDE SEQUENCE</scope>
    <source>
        <strain evidence="2">IBT 15544</strain>
    </source>
</reference>
<evidence type="ECO:0000256" key="1">
    <source>
        <dbReference type="SAM" id="SignalP"/>
    </source>
</evidence>
<name>A0A9W9T6U5_9EURO</name>
<feature type="signal peptide" evidence="1">
    <location>
        <begin position="1"/>
        <end position="29"/>
    </location>
</feature>
<dbReference type="GeneID" id="83177736"/>
<dbReference type="OrthoDB" id="5337308at2759"/>
<dbReference type="EMBL" id="JAPQKR010000008">
    <property type="protein sequence ID" value="KAJ5211727.1"/>
    <property type="molecule type" value="Genomic_DNA"/>
</dbReference>
<sequence length="361" mass="39362">MASVMRNSTLKRLLFSLAVTLLVASLALSTKLPLRVIDHGHGHDHLHHHKRSTEHKHDVLNHNLQERRTTTYAAAVRKGRGLMCLMESTIAKAATLNLAGNIQSTWLASDDLISQGWRPMNMGTFTYKDLTIDLPVYGSKLDAFFSSMGISFNSYSAQYAMSIAPGRYSKDGNLAYCIASQGIFGNMIDTSSGTIVADLNRSPLSMNYQAVTLSNFCPIRQWSDAVYTQWLAAEAEESTSLNRIVRAGITNTATQEFVIQALQNKGTVTEIPTWDANNQLTLTRADDGDFFAAILGSPNGAGCAYLLAQHKAQLGIKQLTSVSVWMSGNTPFALTAPIGTLGQNLNLLFMVETVAEPIDVV</sequence>
<keyword evidence="3" id="KW-1185">Reference proteome</keyword>
<reference evidence="2" key="1">
    <citation type="submission" date="2022-12" db="EMBL/GenBank/DDBJ databases">
        <authorList>
            <person name="Petersen C."/>
        </authorList>
    </citation>
    <scope>NUCLEOTIDE SEQUENCE</scope>
    <source>
        <strain evidence="2">IBT 15544</strain>
    </source>
</reference>
<gene>
    <name evidence="2" type="ORF">N7498_003373</name>
</gene>
<protein>
    <submittedName>
        <fullName evidence="2">Uncharacterized protein</fullName>
    </submittedName>
</protein>
<dbReference type="RefSeq" id="XP_058309897.1">
    <property type="nucleotide sequence ID" value="XM_058450435.1"/>
</dbReference>
<dbReference type="AlphaFoldDB" id="A0A9W9T6U5"/>
<evidence type="ECO:0000313" key="2">
    <source>
        <dbReference type="EMBL" id="KAJ5211727.1"/>
    </source>
</evidence>